<dbReference type="Gene3D" id="3.40.50.11780">
    <property type="match status" value="2"/>
</dbReference>
<evidence type="ECO:0000259" key="3">
    <source>
        <dbReference type="Pfam" id="PF17482"/>
    </source>
</evidence>
<dbReference type="Proteomes" id="UP000502756">
    <property type="component" value="Chromosome"/>
</dbReference>
<organism evidence="4 5">
    <name type="scientific">Spirosoma taeanense</name>
    <dbReference type="NCBI Taxonomy" id="2735870"/>
    <lineage>
        <taxon>Bacteria</taxon>
        <taxon>Pseudomonadati</taxon>
        <taxon>Bacteroidota</taxon>
        <taxon>Cytophagia</taxon>
        <taxon>Cytophagales</taxon>
        <taxon>Cytophagaceae</taxon>
        <taxon>Spirosoma</taxon>
    </lineage>
</organism>
<dbReference type="Pfam" id="PF17482">
    <property type="entry name" value="Phage_sheath_1C"/>
    <property type="match status" value="1"/>
</dbReference>
<dbReference type="InterPro" id="IPR052042">
    <property type="entry name" value="Tail_sheath_structural"/>
</dbReference>
<name>A0A6M5Y717_9BACT</name>
<accession>A0A6M5Y717</accession>
<evidence type="ECO:0000313" key="4">
    <source>
        <dbReference type="EMBL" id="QJW89130.1"/>
    </source>
</evidence>
<keyword evidence="5" id="KW-1185">Reference proteome</keyword>
<dbReference type="InterPro" id="IPR035089">
    <property type="entry name" value="Phage_sheath_subtilisin"/>
</dbReference>
<sequence>MATTYSTPGVFVEERTLFPPSVAAVATAVPAFIGYTARAQDDSDNKPLGFVPARISSLLEYELYFGGDFQPSSYEVTVTNTTIAAINAKTGPDNRRYHLYKAVRHFFDNGGGPCYIVSTGLFPAPVKLGNLTNDRQLLAGLDSIRAVDEPTILLFPDAVELTEAELGSIQVEALRQCETLNDRFVLMDIREGFRKAAVGNDPIAKFRDNVGTENLKYGAAYYPWLYTTYAPDLSFDLLTLKKPDPGNANNLINLTQGDLDALSSNPTEAALVQRVTQTGADTKAFVDALAAATSPALTRATISPLKTHFDRLTATFLNATPNSTREQFTAIITFVRTLALSLQTLDAATLDATLQASLDALKADATFIGSLTNLIKIEKNAALLTDLMPAGRNAAAVDTDYASLNNTVWVGNVAVSTLTADASINIGANGATSIKAKGANVLSAELFANAAQRLINTVDNLFKSSLLSKTSAEQQLFAQHPWFKGLATRFKRDMALVPPSGAVAGVYASVDRTRGVWKAPANVSLNAVIGPAVRLEDKEQADLNVHGTGKSVNVIRAFTGKGILIWGARTLAGNDNEWRYVPVRRFFTFAEESIKKATEPFVFEPNDANTWVRVKAMVENFLTLQWRAGALAGARPEQAFYVKVGLNETMTALDVLEGRMIVEIGMAAVRPAEFIILRFSHKMQES</sequence>
<evidence type="ECO:0000256" key="1">
    <source>
        <dbReference type="ARBA" id="ARBA00008005"/>
    </source>
</evidence>
<dbReference type="InterPro" id="IPR020287">
    <property type="entry name" value="Tail_sheath_C"/>
</dbReference>
<dbReference type="AlphaFoldDB" id="A0A6M5Y717"/>
<dbReference type="PANTHER" id="PTHR35861">
    <property type="match status" value="1"/>
</dbReference>
<dbReference type="KEGG" id="stae:HNV11_06860"/>
<reference evidence="4 5" key="1">
    <citation type="submission" date="2020-05" db="EMBL/GenBank/DDBJ databases">
        <title>Genome sequencing of Spirosoma sp. TS118.</title>
        <authorList>
            <person name="Lee J.-H."/>
            <person name="Jeong S."/>
            <person name="Zhao L."/>
            <person name="Jung J.-H."/>
            <person name="Kim M.-K."/>
            <person name="Lim S."/>
        </authorList>
    </citation>
    <scope>NUCLEOTIDE SEQUENCE [LARGE SCALE GENOMIC DNA]</scope>
    <source>
        <strain evidence="4 5">TS118</strain>
    </source>
</reference>
<dbReference type="RefSeq" id="WP_171738968.1">
    <property type="nucleotide sequence ID" value="NZ_CP053435.1"/>
</dbReference>
<evidence type="ECO:0000313" key="5">
    <source>
        <dbReference type="Proteomes" id="UP000502756"/>
    </source>
</evidence>
<dbReference type="EMBL" id="CP053435">
    <property type="protein sequence ID" value="QJW89130.1"/>
    <property type="molecule type" value="Genomic_DNA"/>
</dbReference>
<evidence type="ECO:0000259" key="2">
    <source>
        <dbReference type="Pfam" id="PF04984"/>
    </source>
</evidence>
<dbReference type="PANTHER" id="PTHR35861:SF1">
    <property type="entry name" value="PHAGE TAIL SHEATH PROTEIN"/>
    <property type="match status" value="1"/>
</dbReference>
<feature type="domain" description="Tail sheath protein subtilisin-like" evidence="2">
    <location>
        <begin position="486"/>
        <end position="571"/>
    </location>
</feature>
<protein>
    <submittedName>
        <fullName evidence="4">Phage tail sheath family protein</fullName>
    </submittedName>
</protein>
<comment type="similarity">
    <text evidence="1">Belongs to the myoviridae tail sheath protein family.</text>
</comment>
<feature type="domain" description="Tail sheath protein C-terminal" evidence="3">
    <location>
        <begin position="575"/>
        <end position="679"/>
    </location>
</feature>
<gene>
    <name evidence="4" type="ORF">HNV11_06860</name>
</gene>
<proteinExistence type="inferred from homology"/>
<dbReference type="Pfam" id="PF04984">
    <property type="entry name" value="Phage_sheath_1"/>
    <property type="match status" value="1"/>
</dbReference>